<evidence type="ECO:0000313" key="2">
    <source>
        <dbReference type="EMBL" id="WUN77254.1"/>
    </source>
</evidence>
<dbReference type="Gene3D" id="2.30.40.10">
    <property type="entry name" value="Urease, subunit C, domain 1"/>
    <property type="match status" value="1"/>
</dbReference>
<dbReference type="InterPro" id="IPR011059">
    <property type="entry name" value="Metal-dep_hydrolase_composite"/>
</dbReference>
<gene>
    <name evidence="2" type="ORF">OHA91_01355</name>
</gene>
<feature type="domain" description="Amidohydrolase-related" evidence="1">
    <location>
        <begin position="54"/>
        <end position="381"/>
    </location>
</feature>
<dbReference type="GeneID" id="95494641"/>
<protein>
    <submittedName>
        <fullName evidence="2">Amidohydrolase family protein</fullName>
    </submittedName>
</protein>
<dbReference type="PANTHER" id="PTHR43135:SF3">
    <property type="entry name" value="ALPHA-D-RIBOSE 1-METHYLPHOSPHONATE 5-TRIPHOSPHATE DIPHOSPHATASE"/>
    <property type="match status" value="1"/>
</dbReference>
<evidence type="ECO:0000313" key="3">
    <source>
        <dbReference type="Proteomes" id="UP001432312"/>
    </source>
</evidence>
<dbReference type="Gene3D" id="3.40.50.10910">
    <property type="entry name" value="Amidohydrolase"/>
    <property type="match status" value="1"/>
</dbReference>
<sequence length="386" mass="40142">MSRTRIHNVRVFDGERTLAAAAATEVVLEGGLVTEVGDSAHGPFDAEFDGRGGTLLPGLVDAHTHVFDGSLAEALRHGVTTELDMFCLPRPLARHRQLAAAHDDVADLRSAGVLATAPGGHPLQLLKDLTGTLLDPADVPEFDSVTEPAQATAFVEARRAEGSDYLKLVIDDGATHDTDLPAMTRPVARALTAAAHAAGLRVVAHAITAAEAHRALDAGVDGLAHVWADLAPEDPQSRRLAERIRAQGAFVVSTLVWFETLTAQRPPRPGGCAHPGDLANAVGALRALHAAGAAILAGTDANPFAPAHGAALHRELQLLTGAGLRAEEALAAATAVPARHFGLSDRGRIAPGLRADLVLTEGDPTRDVHALASLTAVWRGGVRTTP</sequence>
<dbReference type="InterPro" id="IPR006680">
    <property type="entry name" value="Amidohydro-rel"/>
</dbReference>
<dbReference type="PANTHER" id="PTHR43135">
    <property type="entry name" value="ALPHA-D-RIBOSE 1-METHYLPHOSPHONATE 5-TRIPHOSPHATE DIPHOSPHATASE"/>
    <property type="match status" value="1"/>
</dbReference>
<organism evidence="2 3">
    <name type="scientific">Streptomyces erythrochromogenes</name>
    <dbReference type="NCBI Taxonomy" id="285574"/>
    <lineage>
        <taxon>Bacteria</taxon>
        <taxon>Bacillati</taxon>
        <taxon>Actinomycetota</taxon>
        <taxon>Actinomycetes</taxon>
        <taxon>Kitasatosporales</taxon>
        <taxon>Streptomycetaceae</taxon>
        <taxon>Streptomyces</taxon>
    </lineage>
</organism>
<reference evidence="2" key="1">
    <citation type="submission" date="2022-10" db="EMBL/GenBank/DDBJ databases">
        <title>The complete genomes of actinobacterial strains from the NBC collection.</title>
        <authorList>
            <person name="Joergensen T.S."/>
            <person name="Alvarez Arevalo M."/>
            <person name="Sterndorff E.B."/>
            <person name="Faurdal D."/>
            <person name="Vuksanovic O."/>
            <person name="Mourched A.-S."/>
            <person name="Charusanti P."/>
            <person name="Shaw S."/>
            <person name="Blin K."/>
            <person name="Weber T."/>
        </authorList>
    </citation>
    <scope>NUCLEOTIDE SEQUENCE</scope>
    <source>
        <strain evidence="2">NBC_00303</strain>
    </source>
</reference>
<dbReference type="Pfam" id="PF01979">
    <property type="entry name" value="Amidohydro_1"/>
    <property type="match status" value="1"/>
</dbReference>
<dbReference type="InterPro" id="IPR032466">
    <property type="entry name" value="Metal_Hydrolase"/>
</dbReference>
<dbReference type="Proteomes" id="UP001432312">
    <property type="component" value="Chromosome"/>
</dbReference>
<dbReference type="InterPro" id="IPR051781">
    <property type="entry name" value="Metallo-dep_Hydrolase"/>
</dbReference>
<name>A0ABZ1Q3H6_9ACTN</name>
<dbReference type="SUPFAM" id="SSF51338">
    <property type="entry name" value="Composite domain of metallo-dependent hydrolases"/>
    <property type="match status" value="1"/>
</dbReference>
<keyword evidence="3" id="KW-1185">Reference proteome</keyword>
<proteinExistence type="predicted"/>
<dbReference type="EMBL" id="CP108036">
    <property type="protein sequence ID" value="WUN77254.1"/>
    <property type="molecule type" value="Genomic_DNA"/>
</dbReference>
<dbReference type="SUPFAM" id="SSF51556">
    <property type="entry name" value="Metallo-dependent hydrolases"/>
    <property type="match status" value="1"/>
</dbReference>
<evidence type="ECO:0000259" key="1">
    <source>
        <dbReference type="Pfam" id="PF01979"/>
    </source>
</evidence>
<accession>A0ABZ1Q3H6</accession>
<dbReference type="Gene3D" id="3.30.110.90">
    <property type="entry name" value="Amidohydrolase"/>
    <property type="match status" value="1"/>
</dbReference>
<dbReference type="Gene3D" id="1.20.58.520">
    <property type="entry name" value="Amidohydrolase"/>
    <property type="match status" value="1"/>
</dbReference>
<dbReference type="RefSeq" id="WP_328738350.1">
    <property type="nucleotide sequence ID" value="NZ_CP108036.1"/>
</dbReference>